<accession>A0A1G7KLK4</accession>
<organism evidence="2 3">
    <name type="scientific">Lentzea fradiae</name>
    <dbReference type="NCBI Taxonomy" id="200378"/>
    <lineage>
        <taxon>Bacteria</taxon>
        <taxon>Bacillati</taxon>
        <taxon>Actinomycetota</taxon>
        <taxon>Actinomycetes</taxon>
        <taxon>Pseudonocardiales</taxon>
        <taxon>Pseudonocardiaceae</taxon>
        <taxon>Lentzea</taxon>
    </lineage>
</organism>
<sequence length="61" mass="6432">MTNNNTGTVQTRRPLLWTGLAISLAVNGTTSVLGAPLAVSVFFGVLALIFAVALFLGRDKR</sequence>
<proteinExistence type="predicted"/>
<dbReference type="AlphaFoldDB" id="A0A1G7KLK4"/>
<dbReference type="STRING" id="200378.SAMN05216553_101359"/>
<gene>
    <name evidence="2" type="ORF">SAMN05216553_101359</name>
</gene>
<keyword evidence="1" id="KW-0812">Transmembrane</keyword>
<feature type="transmembrane region" description="Helical" evidence="1">
    <location>
        <begin position="33"/>
        <end position="56"/>
    </location>
</feature>
<dbReference type="Proteomes" id="UP000199623">
    <property type="component" value="Unassembled WGS sequence"/>
</dbReference>
<keyword evidence="3" id="KW-1185">Reference proteome</keyword>
<dbReference type="EMBL" id="FNCC01000001">
    <property type="protein sequence ID" value="SDF38092.1"/>
    <property type="molecule type" value="Genomic_DNA"/>
</dbReference>
<name>A0A1G7KLK4_9PSEU</name>
<evidence type="ECO:0000313" key="3">
    <source>
        <dbReference type="Proteomes" id="UP000199623"/>
    </source>
</evidence>
<evidence type="ECO:0000313" key="2">
    <source>
        <dbReference type="EMBL" id="SDF38092.1"/>
    </source>
</evidence>
<evidence type="ECO:0000256" key="1">
    <source>
        <dbReference type="SAM" id="Phobius"/>
    </source>
</evidence>
<dbReference type="RefSeq" id="WP_090044773.1">
    <property type="nucleotide sequence ID" value="NZ_FNCC01000001.1"/>
</dbReference>
<protein>
    <submittedName>
        <fullName evidence="2">Uncharacterized protein</fullName>
    </submittedName>
</protein>
<keyword evidence="1" id="KW-0472">Membrane</keyword>
<reference evidence="3" key="1">
    <citation type="submission" date="2016-10" db="EMBL/GenBank/DDBJ databases">
        <authorList>
            <person name="Varghese N."/>
            <person name="Submissions S."/>
        </authorList>
    </citation>
    <scope>NUCLEOTIDE SEQUENCE [LARGE SCALE GENOMIC DNA]</scope>
    <source>
        <strain evidence="3">CGMCC 4.3506</strain>
    </source>
</reference>
<keyword evidence="1" id="KW-1133">Transmembrane helix</keyword>